<reference evidence="2 3" key="1">
    <citation type="submission" date="2016-07" db="EMBL/GenBank/DDBJ databases">
        <title>Draft genome sequence of Methyloligella halotolerans C2T (VKM B-2706T=CCUG 61687T=DSM 25045T), a halotolerant polyhydroxybutyrate accumulating methylotroph.</title>
        <authorList>
            <person name="Vasilenko O.V."/>
            <person name="Doronina N.V."/>
            <person name="Poroshina M.N."/>
            <person name="Tarlachkov S.V."/>
            <person name="Trotsenko Y.A."/>
        </authorList>
    </citation>
    <scope>NUCLEOTIDE SEQUENCE [LARGE SCALE GENOMIC DNA]</scope>
    <source>
        <strain evidence="2 3">VKM B-2706</strain>
    </source>
</reference>
<protein>
    <submittedName>
        <fullName evidence="2">Spore cortex-lytic enzyme</fullName>
    </submittedName>
</protein>
<gene>
    <name evidence="2" type="ORF">A7A08_02084</name>
</gene>
<evidence type="ECO:0000259" key="1">
    <source>
        <dbReference type="Pfam" id="PF01471"/>
    </source>
</evidence>
<feature type="domain" description="Peptidoglycan binding-like" evidence="1">
    <location>
        <begin position="114"/>
        <end position="169"/>
    </location>
</feature>
<keyword evidence="3" id="KW-1185">Reference proteome</keyword>
<dbReference type="AlphaFoldDB" id="A0A1E2RX20"/>
<evidence type="ECO:0000313" key="2">
    <source>
        <dbReference type="EMBL" id="ODA66787.1"/>
    </source>
</evidence>
<evidence type="ECO:0000313" key="3">
    <source>
        <dbReference type="Proteomes" id="UP000095087"/>
    </source>
</evidence>
<dbReference type="STRING" id="1177755.A7A08_02084"/>
<sequence>MRRAAMNNAASSFPGFAGFAKLASLVAMAFALAGLLAPNAASAQILKRGVQGGVVGAVIGGVAGGGDGIGKGAAIGAGAGLALGAIERENNRRAYAAPPPPPPAYGPPRRGYGGQMVADTQAALTRLGYRPGPVDGVMGPGTSSAIRNYQYAYGLPVTGTPSPALLDHLYAHGG</sequence>
<dbReference type="InterPro" id="IPR036365">
    <property type="entry name" value="PGBD-like_sf"/>
</dbReference>
<dbReference type="Pfam" id="PF01471">
    <property type="entry name" value="PG_binding_1"/>
    <property type="match status" value="1"/>
</dbReference>
<dbReference type="Proteomes" id="UP000095087">
    <property type="component" value="Unassembled WGS sequence"/>
</dbReference>
<dbReference type="InterPro" id="IPR036366">
    <property type="entry name" value="PGBDSf"/>
</dbReference>
<name>A0A1E2RX20_9HYPH</name>
<dbReference type="PATRIC" id="fig|1177755.3.peg.2092"/>
<dbReference type="InterPro" id="IPR002477">
    <property type="entry name" value="Peptidoglycan-bd-like"/>
</dbReference>
<dbReference type="SUPFAM" id="SSF47090">
    <property type="entry name" value="PGBD-like"/>
    <property type="match status" value="1"/>
</dbReference>
<dbReference type="Gene3D" id="1.10.101.10">
    <property type="entry name" value="PGBD-like superfamily/PGBD"/>
    <property type="match status" value="1"/>
</dbReference>
<accession>A0A1E2RX20</accession>
<proteinExistence type="predicted"/>
<organism evidence="2 3">
    <name type="scientific">Methyloligella halotolerans</name>
    <dbReference type="NCBI Taxonomy" id="1177755"/>
    <lineage>
        <taxon>Bacteria</taxon>
        <taxon>Pseudomonadati</taxon>
        <taxon>Pseudomonadota</taxon>
        <taxon>Alphaproteobacteria</taxon>
        <taxon>Hyphomicrobiales</taxon>
        <taxon>Hyphomicrobiaceae</taxon>
        <taxon>Methyloligella</taxon>
    </lineage>
</organism>
<comment type="caution">
    <text evidence="2">The sequence shown here is derived from an EMBL/GenBank/DDBJ whole genome shotgun (WGS) entry which is preliminary data.</text>
</comment>
<dbReference type="EMBL" id="MASI01000005">
    <property type="protein sequence ID" value="ODA66787.1"/>
    <property type="molecule type" value="Genomic_DNA"/>
</dbReference>